<evidence type="ECO:0000259" key="6">
    <source>
        <dbReference type="Pfam" id="PF20703"/>
    </source>
</evidence>
<dbReference type="Gene3D" id="2.130.10.10">
    <property type="entry name" value="YVTN repeat-like/Quinoprotein amine dehydrogenase"/>
    <property type="match status" value="4"/>
</dbReference>
<dbReference type="InterPro" id="IPR027417">
    <property type="entry name" value="P-loop_NTPase"/>
</dbReference>
<dbReference type="NCBIfam" id="NF047832">
    <property type="entry name" value="caspase_w_EACC1"/>
    <property type="match status" value="1"/>
</dbReference>
<dbReference type="InterPro" id="IPR049052">
    <property type="entry name" value="nSTAND1"/>
</dbReference>
<evidence type="ECO:0000256" key="2">
    <source>
        <dbReference type="ARBA" id="ARBA00022737"/>
    </source>
</evidence>
<proteinExistence type="predicted"/>
<dbReference type="InterPro" id="IPR029030">
    <property type="entry name" value="Caspase-like_dom_sf"/>
</dbReference>
<accession>A0ABV3JVF8</accession>
<dbReference type="InterPro" id="IPR015943">
    <property type="entry name" value="WD40/YVTN_repeat-like_dom_sf"/>
</dbReference>
<dbReference type="SUPFAM" id="SSF50998">
    <property type="entry name" value="Quinoprotein alcohol dehydrogenase-like"/>
    <property type="match status" value="1"/>
</dbReference>
<name>A0ABV3JVF8_STRON</name>
<feature type="compositionally biased region" description="Basic and acidic residues" evidence="4">
    <location>
        <begin position="529"/>
        <end position="543"/>
    </location>
</feature>
<gene>
    <name evidence="7" type="ORF">AB0L16_09295</name>
</gene>
<evidence type="ECO:0000256" key="3">
    <source>
        <dbReference type="PROSITE-ProRule" id="PRU00221"/>
    </source>
</evidence>
<feature type="repeat" description="WD" evidence="3">
    <location>
        <begin position="838"/>
        <end position="871"/>
    </location>
</feature>
<feature type="repeat" description="WD" evidence="3">
    <location>
        <begin position="1070"/>
        <end position="1111"/>
    </location>
</feature>
<dbReference type="Gene3D" id="3.40.50.1460">
    <property type="match status" value="1"/>
</dbReference>
<feature type="domain" description="Peptidase C14 caspase" evidence="5">
    <location>
        <begin position="81"/>
        <end position="212"/>
    </location>
</feature>
<feature type="repeat" description="WD" evidence="3">
    <location>
        <begin position="1020"/>
        <end position="1061"/>
    </location>
</feature>
<evidence type="ECO:0000313" key="8">
    <source>
        <dbReference type="Proteomes" id="UP001552594"/>
    </source>
</evidence>
<dbReference type="InterPro" id="IPR001680">
    <property type="entry name" value="WD40_rpt"/>
</dbReference>
<dbReference type="Proteomes" id="UP001552594">
    <property type="component" value="Unassembled WGS sequence"/>
</dbReference>
<feature type="region of interest" description="Disordered" evidence="4">
    <location>
        <begin position="1251"/>
        <end position="1271"/>
    </location>
</feature>
<feature type="domain" description="Novel STAND NTPase 1" evidence="6">
    <location>
        <begin position="283"/>
        <end position="708"/>
    </location>
</feature>
<protein>
    <submittedName>
        <fullName evidence="7">Caspase family protein</fullName>
    </submittedName>
</protein>
<keyword evidence="8" id="KW-1185">Reference proteome</keyword>
<feature type="region of interest" description="Disordered" evidence="4">
    <location>
        <begin position="1"/>
        <end position="20"/>
    </location>
</feature>
<sequence>MAADVSGGHRPTALSSPGSRALVIGSGTHVAGSRLPDLPAVADTVRDLSQLLIDRCGLRPRNLWRGRPVIDPDDPMTLGTALTDAAAQATDVFLFYYVGHGLVSAGNELYLATHATDELVTGLAFKALPYQAVREALNNCPARSVIIVLDCCFAGRAQGAFGTAAATAFELASLGGTYLLASSSADEQALSPVGERYTAFTGELLGLLRNGDPAGLPDLTIEHAYRYLCRVLPPRGVPAPRRHLSDRASDLVLTSNPAVKSPPSKPPQEAPDSAGQGPEPLCPYRGLNAFTIDDARFFAGRQGLVSQLVRKTSEWYDEGGLVVVVGPSGVGKSSLLHAGLIPAVERGELRVRGPQIWSHMLITPGREPVAALAKRLAAPAGRPQETVAAELRADASRLPGLVRQALHGPAAGTGAADGRLLIVVDQFEELFTECPDEEDRRVFIRALCAACKRADDGTAPAAVVVLGVRADFYGRCIAYPELAAAFRERHVPVPPMRLPELREAIEKPAERAGLHLEPRLTEVILRDLRPGPEDDQEPGHPTDDGFDDGSLPLLSYALQRTWMEAAGSRTLTIGGYAATGGVWNAVTKQADQAYETLSSEGQRAARLLLLRMVHIGKGAEDTRRHVDVAELCAERPEKEAAAIAAARDALVSARLVTLDGETAQIAHEALLRAWPRLRRWLDEDRSGLLLHQQLTDTAGEWERTSHDRGLLYGGARLAAARMWFTEPGRRAALAPRERRFLAASVRAQRIRRSGVASIAVLLVLALIGGLVAVRQYQKATERQNMIASRQIALLADQLRSGDPATAEQLSLAAYRIAPTAEARSSLFAASSAGYATALNGHTDRVFNVAFSPDGRTLASAARDRTIRLWNVADPHRPSQRAILATDATPAISFDPRGHLLAAQTEHRLSLWDVKDPDHPVAKAELSSPATLPPSVAFSSDGKTVAAPGTAGTVTLWDTTDPAHPAQDATLRIDSSRVQAVAFSRDGKVLATGSAATGSTRGTARVRLWNVTDPRRPTLMTTLTADSVLSLAFSGQGNYLAAGGVQGSIAVWDVTDREHPAAKKVDNLTATANENTNIQSVNFRPDETTFVTANSTGTAEIWQIDDVIKTDTSIRVLTSLPDTPPVYSAAFSPDGQVVATGGGQGTDGSGRERGTVRLWNSASPVLPGSIQMPGSDAPGKTFSPDGRLMAVTARTAGDGACVWDIADPYHPVLVTTLPRPWMRAAFLPHTRTLVSQSADGASLALWDLQDPHRPTKRSDFPASGQVSGASDGHSLAITDQHEAAIWDITDIRHPGKISGIPMHARSQQPGPSAYFLDPTTLVVNDDDGVRLWNLRDPRKPTPAADLLTYGSAGGAVFNPRTRTLAFWTDKGSMTLWTLTDMRHPAQLPKGEIIGRVSTAAYVDDVTLAVVTENNRSVSLWDLSDPKGPRRTQVLPADDDVKEIRVSPDGRTLAALASITDEVHLWDISDPHNVSDLGKSLGRNVDGLEFSPDGHFVALTESQRLSQGFGVRLVTTRPGELYRYLCSVTRSTITHEEWKKHVGKIHPYQSPCER</sequence>
<dbReference type="SMART" id="SM00320">
    <property type="entry name" value="WD40"/>
    <property type="match status" value="10"/>
</dbReference>
<evidence type="ECO:0000256" key="1">
    <source>
        <dbReference type="ARBA" id="ARBA00022574"/>
    </source>
</evidence>
<dbReference type="PROSITE" id="PS00678">
    <property type="entry name" value="WD_REPEATS_1"/>
    <property type="match status" value="1"/>
</dbReference>
<dbReference type="PANTHER" id="PTHR19879">
    <property type="entry name" value="TRANSCRIPTION INITIATION FACTOR TFIID"/>
    <property type="match status" value="1"/>
</dbReference>
<dbReference type="SUPFAM" id="SSF52129">
    <property type="entry name" value="Caspase-like"/>
    <property type="match status" value="1"/>
</dbReference>
<reference evidence="7 8" key="1">
    <citation type="submission" date="2024-06" db="EMBL/GenBank/DDBJ databases">
        <title>The Natural Products Discovery Center: Release of the First 8490 Sequenced Strains for Exploring Actinobacteria Biosynthetic Diversity.</title>
        <authorList>
            <person name="Kalkreuter E."/>
            <person name="Kautsar S.A."/>
            <person name="Yang D."/>
            <person name="Bader C.D."/>
            <person name="Teijaro C.N."/>
            <person name="Fluegel L."/>
            <person name="Davis C.M."/>
            <person name="Simpson J.R."/>
            <person name="Lauterbach L."/>
            <person name="Steele A.D."/>
            <person name="Gui C."/>
            <person name="Meng S."/>
            <person name="Li G."/>
            <person name="Viehrig K."/>
            <person name="Ye F."/>
            <person name="Su P."/>
            <person name="Kiefer A.F."/>
            <person name="Nichols A."/>
            <person name="Cepeda A.J."/>
            <person name="Yan W."/>
            <person name="Fan B."/>
            <person name="Jiang Y."/>
            <person name="Adhikari A."/>
            <person name="Zheng C.-J."/>
            <person name="Schuster L."/>
            <person name="Cowan T.M."/>
            <person name="Smanski M.J."/>
            <person name="Chevrette M.G."/>
            <person name="De Carvalho L.P.S."/>
            <person name="Shen B."/>
        </authorList>
    </citation>
    <scope>NUCLEOTIDE SEQUENCE [LARGE SCALE GENOMIC DNA]</scope>
    <source>
        <strain evidence="7 8">NPDC052347</strain>
    </source>
</reference>
<dbReference type="PROSITE" id="PS50294">
    <property type="entry name" value="WD_REPEATS_REGION"/>
    <property type="match status" value="1"/>
</dbReference>
<dbReference type="EMBL" id="JBFAUK010000005">
    <property type="protein sequence ID" value="MEV5506658.1"/>
    <property type="molecule type" value="Genomic_DNA"/>
</dbReference>
<dbReference type="PANTHER" id="PTHR19879:SF9">
    <property type="entry name" value="TRANSCRIPTION INITIATION FACTOR TFIID SUBUNIT 5"/>
    <property type="match status" value="1"/>
</dbReference>
<dbReference type="InterPro" id="IPR019775">
    <property type="entry name" value="WD40_repeat_CS"/>
</dbReference>
<evidence type="ECO:0000313" key="7">
    <source>
        <dbReference type="EMBL" id="MEV5506658.1"/>
    </source>
</evidence>
<keyword evidence="2" id="KW-0677">Repeat</keyword>
<dbReference type="InterPro" id="IPR011047">
    <property type="entry name" value="Quinoprotein_ADH-like_sf"/>
</dbReference>
<feature type="region of interest" description="Disordered" evidence="4">
    <location>
        <begin position="529"/>
        <end position="548"/>
    </location>
</feature>
<feature type="region of interest" description="Disordered" evidence="4">
    <location>
        <begin position="239"/>
        <end position="280"/>
    </location>
</feature>
<organism evidence="7 8">
    <name type="scientific">Streptomyces orinoci</name>
    <name type="common">Streptoverticillium orinoci</name>
    <dbReference type="NCBI Taxonomy" id="67339"/>
    <lineage>
        <taxon>Bacteria</taxon>
        <taxon>Bacillati</taxon>
        <taxon>Actinomycetota</taxon>
        <taxon>Actinomycetes</taxon>
        <taxon>Kitasatosporales</taxon>
        <taxon>Streptomycetaceae</taxon>
        <taxon>Streptomyces</taxon>
    </lineage>
</organism>
<dbReference type="SUPFAM" id="SSF82171">
    <property type="entry name" value="DPP6 N-terminal domain-like"/>
    <property type="match status" value="1"/>
</dbReference>
<dbReference type="SUPFAM" id="SSF52540">
    <property type="entry name" value="P-loop containing nucleoside triphosphate hydrolases"/>
    <property type="match status" value="1"/>
</dbReference>
<dbReference type="Pfam" id="PF00400">
    <property type="entry name" value="WD40"/>
    <property type="match status" value="3"/>
</dbReference>
<comment type="caution">
    <text evidence="7">The sequence shown here is derived from an EMBL/GenBank/DDBJ whole genome shotgun (WGS) entry which is preliminary data.</text>
</comment>
<dbReference type="RefSeq" id="WP_109279715.1">
    <property type="nucleotide sequence ID" value="NZ_JBFAUK010000005.1"/>
</dbReference>
<dbReference type="PROSITE" id="PS50082">
    <property type="entry name" value="WD_REPEATS_2"/>
    <property type="match status" value="3"/>
</dbReference>
<dbReference type="CDD" id="cd00200">
    <property type="entry name" value="WD40"/>
    <property type="match status" value="1"/>
</dbReference>
<evidence type="ECO:0000256" key="4">
    <source>
        <dbReference type="SAM" id="MobiDB-lite"/>
    </source>
</evidence>
<dbReference type="Pfam" id="PF00656">
    <property type="entry name" value="Peptidase_C14"/>
    <property type="match status" value="1"/>
</dbReference>
<dbReference type="InterPro" id="IPR011600">
    <property type="entry name" value="Pept_C14_caspase"/>
</dbReference>
<evidence type="ECO:0000259" key="5">
    <source>
        <dbReference type="Pfam" id="PF00656"/>
    </source>
</evidence>
<keyword evidence="1 3" id="KW-0853">WD repeat</keyword>
<dbReference type="Pfam" id="PF20703">
    <property type="entry name" value="nSTAND1"/>
    <property type="match status" value="1"/>
</dbReference>